<keyword evidence="4" id="KW-1185">Reference proteome</keyword>
<sequence length="66" mass="7695">AANKFVNGALQDRKRRTKEDPGLREDWQKARATQNRSRYGMSKEELNFLAQYHYLEGLRSVDGVSH</sequence>
<dbReference type="EMBL" id="BFEA01002802">
    <property type="protein sequence ID" value="GBG42662.1"/>
    <property type="molecule type" value="Genomic_DNA"/>
</dbReference>
<name>A0A388JJH8_CHABU</name>
<proteinExistence type="predicted"/>
<evidence type="ECO:0000313" key="3">
    <source>
        <dbReference type="EMBL" id="GBG42662.1"/>
    </source>
</evidence>
<feature type="non-terminal residue" evidence="2">
    <location>
        <position position="1"/>
    </location>
</feature>
<comment type="caution">
    <text evidence="2">The sequence shown here is derived from an EMBL/GenBank/DDBJ whole genome shotgun (WGS) entry which is preliminary data.</text>
</comment>
<protein>
    <submittedName>
        <fullName evidence="2">Uncharacterized protein</fullName>
    </submittedName>
</protein>
<dbReference type="Proteomes" id="UP000265515">
    <property type="component" value="Unassembled WGS sequence"/>
</dbReference>
<dbReference type="EMBL" id="BFEA01002555">
    <property type="protein sequence ID" value="GBG41893.1"/>
    <property type="molecule type" value="Genomic_DNA"/>
</dbReference>
<dbReference type="Gramene" id="GBG41893">
    <property type="protein sequence ID" value="GBG41893"/>
    <property type="gene ID" value="CBR_g75214"/>
</dbReference>
<evidence type="ECO:0000256" key="1">
    <source>
        <dbReference type="SAM" id="MobiDB-lite"/>
    </source>
</evidence>
<dbReference type="Gramene" id="GBG42662">
    <property type="protein sequence ID" value="GBG42662"/>
    <property type="gene ID" value="CBR_g76129"/>
</dbReference>
<dbReference type="AlphaFoldDB" id="A0A388JJH8"/>
<gene>
    <name evidence="2" type="ORF">CBR_g75214</name>
    <name evidence="3" type="ORF">CBR_g76129</name>
</gene>
<accession>A0A388JJH8</accession>
<evidence type="ECO:0000313" key="2">
    <source>
        <dbReference type="EMBL" id="GBG41893.1"/>
    </source>
</evidence>
<evidence type="ECO:0000313" key="4">
    <source>
        <dbReference type="Proteomes" id="UP000265515"/>
    </source>
</evidence>
<organism evidence="2 4">
    <name type="scientific">Chara braunii</name>
    <name type="common">Braun's stonewort</name>
    <dbReference type="NCBI Taxonomy" id="69332"/>
    <lineage>
        <taxon>Eukaryota</taxon>
        <taxon>Viridiplantae</taxon>
        <taxon>Streptophyta</taxon>
        <taxon>Charophyceae</taxon>
        <taxon>Charales</taxon>
        <taxon>Characeae</taxon>
        <taxon>Chara</taxon>
    </lineage>
</organism>
<feature type="region of interest" description="Disordered" evidence="1">
    <location>
        <begin position="1"/>
        <end position="38"/>
    </location>
</feature>
<feature type="compositionally biased region" description="Basic and acidic residues" evidence="1">
    <location>
        <begin position="17"/>
        <end position="29"/>
    </location>
</feature>
<reference evidence="2 4" key="1">
    <citation type="journal article" date="2018" name="Cell">
        <title>The Chara Genome: Secondary Complexity and Implications for Plant Terrestrialization.</title>
        <authorList>
            <person name="Nishiyama T."/>
            <person name="Sakayama H."/>
            <person name="Vries J.D."/>
            <person name="Buschmann H."/>
            <person name="Saint-Marcoux D."/>
            <person name="Ullrich K.K."/>
            <person name="Haas F.B."/>
            <person name="Vanderstraeten L."/>
            <person name="Becker D."/>
            <person name="Lang D."/>
            <person name="Vosolsobe S."/>
            <person name="Rombauts S."/>
            <person name="Wilhelmsson P.K.I."/>
            <person name="Janitza P."/>
            <person name="Kern R."/>
            <person name="Heyl A."/>
            <person name="Rumpler F."/>
            <person name="Villalobos L.I.A.C."/>
            <person name="Clay J.M."/>
            <person name="Skokan R."/>
            <person name="Toyoda A."/>
            <person name="Suzuki Y."/>
            <person name="Kagoshima H."/>
            <person name="Schijlen E."/>
            <person name="Tajeshwar N."/>
            <person name="Catarino B."/>
            <person name="Hetherington A.J."/>
            <person name="Saltykova A."/>
            <person name="Bonnot C."/>
            <person name="Breuninger H."/>
            <person name="Symeonidi A."/>
            <person name="Radhakrishnan G.V."/>
            <person name="Van Nieuwerburgh F."/>
            <person name="Deforce D."/>
            <person name="Chang C."/>
            <person name="Karol K.G."/>
            <person name="Hedrich R."/>
            <person name="Ulvskov P."/>
            <person name="Glockner G."/>
            <person name="Delwiche C.F."/>
            <person name="Petrasek J."/>
            <person name="Van de Peer Y."/>
            <person name="Friml J."/>
            <person name="Beilby M."/>
            <person name="Dolan L."/>
            <person name="Kohara Y."/>
            <person name="Sugano S."/>
            <person name="Fujiyama A."/>
            <person name="Delaux P.-M."/>
            <person name="Quint M."/>
            <person name="TheiBen G."/>
            <person name="Hagemann M."/>
            <person name="Harholt J."/>
            <person name="Dunand C."/>
            <person name="Zachgo S."/>
            <person name="Langdale J."/>
            <person name="Maumus F."/>
            <person name="Straeten D.V.D."/>
            <person name="Gould S.B."/>
            <person name="Rensing S.A."/>
        </authorList>
    </citation>
    <scope>NUCLEOTIDE SEQUENCE [LARGE SCALE GENOMIC DNA]</scope>
    <source>
        <strain evidence="2 4">S276</strain>
    </source>
</reference>